<dbReference type="CDD" id="cd07067">
    <property type="entry name" value="HP_PGM_like"/>
    <property type="match status" value="1"/>
</dbReference>
<dbReference type="InterPro" id="IPR013078">
    <property type="entry name" value="His_Pase_superF_clade-1"/>
</dbReference>
<dbReference type="Gene3D" id="3.40.50.1240">
    <property type="entry name" value="Phosphoglycerate mutase-like"/>
    <property type="match status" value="1"/>
</dbReference>
<dbReference type="OrthoDB" id="496981at2759"/>
<reference evidence="1" key="1">
    <citation type="submission" date="2022-09" db="EMBL/GenBank/DDBJ databases">
        <title>Fusarium specimens isolated from Avocado Roots.</title>
        <authorList>
            <person name="Stajich J."/>
            <person name="Roper C."/>
            <person name="Heimlech-Rivalta G."/>
        </authorList>
    </citation>
    <scope>NUCLEOTIDE SEQUENCE</scope>
    <source>
        <strain evidence="1">CF00136</strain>
    </source>
</reference>
<protein>
    <recommendedName>
        <fullName evidence="3">Phosphoglycerate mutase</fullName>
    </recommendedName>
</protein>
<dbReference type="EMBL" id="JAOQAZ010000004">
    <property type="protein sequence ID" value="KAJ4267170.1"/>
    <property type="molecule type" value="Genomic_DNA"/>
</dbReference>
<dbReference type="GO" id="GO:0016791">
    <property type="term" value="F:phosphatase activity"/>
    <property type="evidence" value="ECO:0007669"/>
    <property type="project" value="TreeGrafter"/>
</dbReference>
<dbReference type="PANTHER" id="PTHR48100">
    <property type="entry name" value="BROAD-SPECIFICITY PHOSPHATASE YOR283W-RELATED"/>
    <property type="match status" value="1"/>
</dbReference>
<evidence type="ECO:0008006" key="3">
    <source>
        <dbReference type="Google" id="ProtNLM"/>
    </source>
</evidence>
<dbReference type="InterPro" id="IPR029033">
    <property type="entry name" value="His_PPase_superfam"/>
</dbReference>
<comment type="caution">
    <text evidence="1">The sequence shown here is derived from an EMBL/GenBank/DDBJ whole genome shotgun (WGS) entry which is preliminary data.</text>
</comment>
<dbReference type="SUPFAM" id="SSF53254">
    <property type="entry name" value="Phosphoglycerate mutase-like"/>
    <property type="match status" value="1"/>
</dbReference>
<accession>A0A9W8VKW4</accession>
<dbReference type="Pfam" id="PF00300">
    <property type="entry name" value="His_Phos_1"/>
    <property type="match status" value="1"/>
</dbReference>
<evidence type="ECO:0000313" key="2">
    <source>
        <dbReference type="Proteomes" id="UP001152049"/>
    </source>
</evidence>
<dbReference type="Proteomes" id="UP001152049">
    <property type="component" value="Unassembled WGS sequence"/>
</dbReference>
<evidence type="ECO:0000313" key="1">
    <source>
        <dbReference type="EMBL" id="KAJ4267170.1"/>
    </source>
</evidence>
<dbReference type="GO" id="GO:0005737">
    <property type="term" value="C:cytoplasm"/>
    <property type="evidence" value="ECO:0007669"/>
    <property type="project" value="TreeGrafter"/>
</dbReference>
<name>A0A9W8VKW4_9HYPO</name>
<dbReference type="AlphaFoldDB" id="A0A9W8VKW4"/>
<organism evidence="1 2">
    <name type="scientific">Fusarium torreyae</name>
    <dbReference type="NCBI Taxonomy" id="1237075"/>
    <lineage>
        <taxon>Eukaryota</taxon>
        <taxon>Fungi</taxon>
        <taxon>Dikarya</taxon>
        <taxon>Ascomycota</taxon>
        <taxon>Pezizomycotina</taxon>
        <taxon>Sordariomycetes</taxon>
        <taxon>Hypocreomycetidae</taxon>
        <taxon>Hypocreales</taxon>
        <taxon>Nectriaceae</taxon>
        <taxon>Fusarium</taxon>
    </lineage>
</organism>
<keyword evidence="2" id="KW-1185">Reference proteome</keyword>
<proteinExistence type="predicted"/>
<sequence>MGRHFTSIALYLSAITKADISSVERGYPYRDPPLTDLGTRQAKHVQRSIKVQPDLIIVSPMTRTIQTAYIVFGHLLKNNKTEIEVWPDLRESHDAICNKGISRANLATKFPDLDFSACPKEWDFPAHTPDDAAVRAERVRRRLKEAAMSGGYRDILLVTHRGFAAFLAQGERFKVCEHRSYRFAGDNEVEKERYGINIDTGLKQDFGPTLLMLRGEADG</sequence>
<dbReference type="InterPro" id="IPR050275">
    <property type="entry name" value="PGM_Phosphatase"/>
</dbReference>
<dbReference type="PANTHER" id="PTHR48100:SF54">
    <property type="entry name" value="PHOSPHATASE SPAC5H10.03-RELATED"/>
    <property type="match status" value="1"/>
</dbReference>
<gene>
    <name evidence="1" type="ORF">NW762_003271</name>
</gene>